<keyword evidence="11" id="KW-1185">Reference proteome</keyword>
<keyword evidence="3" id="KW-0813">Transport</keyword>
<comment type="caution">
    <text evidence="10">The sequence shown here is derived from an EMBL/GenBank/DDBJ whole genome shotgun (WGS) entry which is preliminary data.</text>
</comment>
<dbReference type="Pfam" id="PF00999">
    <property type="entry name" value="Na_H_Exchanger"/>
    <property type="match status" value="1"/>
</dbReference>
<feature type="domain" description="Cation/H+ exchanger transmembrane" evidence="8">
    <location>
        <begin position="16"/>
        <end position="370"/>
    </location>
</feature>
<feature type="transmembrane region" description="Helical" evidence="7">
    <location>
        <begin position="183"/>
        <end position="205"/>
    </location>
</feature>
<feature type="transmembrane region" description="Helical" evidence="7">
    <location>
        <begin position="217"/>
        <end position="234"/>
    </location>
</feature>
<evidence type="ECO:0000256" key="6">
    <source>
        <dbReference type="ARBA" id="ARBA00023136"/>
    </source>
</evidence>
<evidence type="ECO:0000259" key="9">
    <source>
        <dbReference type="Pfam" id="PF02254"/>
    </source>
</evidence>
<dbReference type="InterPro" id="IPR006153">
    <property type="entry name" value="Cation/H_exchanger_TM"/>
</dbReference>
<feature type="transmembrane region" description="Helical" evidence="7">
    <location>
        <begin position="88"/>
        <end position="112"/>
    </location>
</feature>
<accession>A0ABD5PLS2</accession>
<evidence type="ECO:0000256" key="5">
    <source>
        <dbReference type="ARBA" id="ARBA00022989"/>
    </source>
</evidence>
<dbReference type="Pfam" id="PF02254">
    <property type="entry name" value="TrkA_N"/>
    <property type="match status" value="1"/>
</dbReference>
<comment type="similarity">
    <text evidence="2">Belongs to the monovalent cation:proton antiporter 2 (CPA2) transporter (TC 2.A.37) family.</text>
</comment>
<keyword evidence="6 7" id="KW-0472">Membrane</keyword>
<feature type="transmembrane region" description="Helical" evidence="7">
    <location>
        <begin position="149"/>
        <end position="171"/>
    </location>
</feature>
<reference evidence="10 11" key="1">
    <citation type="journal article" date="2019" name="Int. J. Syst. Evol. Microbiol.">
        <title>The Global Catalogue of Microorganisms (GCM) 10K type strain sequencing project: providing services to taxonomists for standard genome sequencing and annotation.</title>
        <authorList>
            <consortium name="The Broad Institute Genomics Platform"/>
            <consortium name="The Broad Institute Genome Sequencing Center for Infectious Disease"/>
            <person name="Wu L."/>
            <person name="Ma J."/>
        </authorList>
    </citation>
    <scope>NUCLEOTIDE SEQUENCE [LARGE SCALE GENOMIC DNA]</scope>
    <source>
        <strain evidence="10 11">WLHS5</strain>
    </source>
</reference>
<evidence type="ECO:0000256" key="3">
    <source>
        <dbReference type="ARBA" id="ARBA00022448"/>
    </source>
</evidence>
<feature type="transmembrane region" description="Helical" evidence="7">
    <location>
        <begin position="32"/>
        <end position="50"/>
    </location>
</feature>
<feature type="domain" description="RCK N-terminal" evidence="9">
    <location>
        <begin position="410"/>
        <end position="520"/>
    </location>
</feature>
<evidence type="ECO:0000256" key="1">
    <source>
        <dbReference type="ARBA" id="ARBA00004141"/>
    </source>
</evidence>
<dbReference type="GO" id="GO:0016020">
    <property type="term" value="C:membrane"/>
    <property type="evidence" value="ECO:0007669"/>
    <property type="project" value="UniProtKB-SubCell"/>
</dbReference>
<organism evidence="10 11">
    <name type="scientific">Halosolutus amylolyticus</name>
    <dbReference type="NCBI Taxonomy" id="2932267"/>
    <lineage>
        <taxon>Archaea</taxon>
        <taxon>Methanobacteriati</taxon>
        <taxon>Methanobacteriota</taxon>
        <taxon>Stenosarchaea group</taxon>
        <taxon>Halobacteria</taxon>
        <taxon>Halobacteriales</taxon>
        <taxon>Natrialbaceae</taxon>
        <taxon>Halosolutus</taxon>
    </lineage>
</organism>
<dbReference type="InterPro" id="IPR038770">
    <property type="entry name" value="Na+/solute_symporter_sf"/>
</dbReference>
<feature type="transmembrane region" description="Helical" evidence="7">
    <location>
        <begin position="335"/>
        <end position="353"/>
    </location>
</feature>
<sequence length="572" mass="62599">MASEIALPADFTIILVAAAVTSVVAKQLEQPTIVAYILTGLLLGPAVLGIGTPGELTQTMSELGLAFLLFLLGVKMRIEDVRHVFRPVVMIAVPQMGLVCLVGLGTALLVGFSFRESLLIGLAVMYSSTAVVVKMLSDRDEVTSPQGTIDVGVLLVQDVVVVVLLTLLAFGRPDSAIDVATTLLTVLALVAGIGLAAIAASRYLLPVVFRRIADNEDVFFLIAIGWAFLFIFVADRLDLSIEMGAFLAGLAIAQLPYSTELQDRITPITDLFILIFFVSIGLGLEAADLVVYWREAVVASLVLISAKFWVFFSLIRWQRFSLETAFLGSANMIQVSEFALVVGTVAVAEGVIGPPVLGFLSLVALLTMSISVYAIAYSHALYERLHPHVGRLETGDEHEMDRAEYRNHAVVIGYDELSRSALEPLEAYYDDVVIIDRTVDHVETLDEAGYDVIYGDFRHTEIRKEAGLGRADFVLSSTPERDVNEVLLGAVSEETTVFVEAQWADDARELYARGAHYVVMSTQLTAERLAAYLEAYFEDVEAFEAAIETDVARLRRSEPFPETLDPERRDHE</sequence>
<dbReference type="PANTHER" id="PTHR42751:SF3">
    <property type="entry name" value="SODIUM_GLUTAMATE SYMPORTER"/>
    <property type="match status" value="1"/>
</dbReference>
<feature type="transmembrane region" description="Helical" evidence="7">
    <location>
        <begin position="359"/>
        <end position="382"/>
    </location>
</feature>
<protein>
    <submittedName>
        <fullName evidence="10">Cation:proton antiporter</fullName>
    </submittedName>
</protein>
<dbReference type="Proteomes" id="UP001595898">
    <property type="component" value="Unassembled WGS sequence"/>
</dbReference>
<evidence type="ECO:0000256" key="7">
    <source>
        <dbReference type="SAM" id="Phobius"/>
    </source>
</evidence>
<evidence type="ECO:0000313" key="10">
    <source>
        <dbReference type="EMBL" id="MFC4541398.1"/>
    </source>
</evidence>
<dbReference type="Gene3D" id="1.20.1530.20">
    <property type="match status" value="1"/>
</dbReference>
<evidence type="ECO:0000256" key="4">
    <source>
        <dbReference type="ARBA" id="ARBA00022692"/>
    </source>
</evidence>
<dbReference type="AlphaFoldDB" id="A0ABD5PLS2"/>
<keyword evidence="4 7" id="KW-0812">Transmembrane</keyword>
<feature type="transmembrane region" description="Helical" evidence="7">
    <location>
        <begin position="271"/>
        <end position="291"/>
    </location>
</feature>
<evidence type="ECO:0000259" key="8">
    <source>
        <dbReference type="Pfam" id="PF00999"/>
    </source>
</evidence>
<feature type="transmembrane region" description="Helical" evidence="7">
    <location>
        <begin position="56"/>
        <end position="76"/>
    </location>
</feature>
<proteinExistence type="inferred from homology"/>
<dbReference type="InterPro" id="IPR036291">
    <property type="entry name" value="NAD(P)-bd_dom_sf"/>
</dbReference>
<dbReference type="PANTHER" id="PTHR42751">
    <property type="entry name" value="SODIUM/HYDROGEN EXCHANGER FAMILY/TRKA DOMAIN PROTEIN"/>
    <property type="match status" value="1"/>
</dbReference>
<keyword evidence="5 7" id="KW-1133">Transmembrane helix</keyword>
<dbReference type="InterPro" id="IPR003148">
    <property type="entry name" value="RCK_N"/>
</dbReference>
<evidence type="ECO:0000313" key="11">
    <source>
        <dbReference type="Proteomes" id="UP001595898"/>
    </source>
</evidence>
<name>A0ABD5PLS2_9EURY</name>
<feature type="transmembrane region" description="Helical" evidence="7">
    <location>
        <begin position="6"/>
        <end position="25"/>
    </location>
</feature>
<dbReference type="Gene3D" id="3.40.50.720">
    <property type="entry name" value="NAD(P)-binding Rossmann-like Domain"/>
    <property type="match status" value="1"/>
</dbReference>
<dbReference type="EMBL" id="JBHSFA010000002">
    <property type="protein sequence ID" value="MFC4541398.1"/>
    <property type="molecule type" value="Genomic_DNA"/>
</dbReference>
<gene>
    <name evidence="10" type="ORF">ACFO5R_05600</name>
</gene>
<comment type="subcellular location">
    <subcellularLocation>
        <location evidence="1">Membrane</location>
        <topology evidence="1">Multi-pass membrane protein</topology>
    </subcellularLocation>
</comment>
<feature type="transmembrane region" description="Helical" evidence="7">
    <location>
        <begin position="118"/>
        <end position="137"/>
    </location>
</feature>
<feature type="transmembrane region" description="Helical" evidence="7">
    <location>
        <begin position="297"/>
        <end position="315"/>
    </location>
</feature>
<evidence type="ECO:0000256" key="2">
    <source>
        <dbReference type="ARBA" id="ARBA00005551"/>
    </source>
</evidence>
<dbReference type="SUPFAM" id="SSF51735">
    <property type="entry name" value="NAD(P)-binding Rossmann-fold domains"/>
    <property type="match status" value="1"/>
</dbReference>